<dbReference type="GO" id="GO:0003700">
    <property type="term" value="F:DNA-binding transcription factor activity"/>
    <property type="evidence" value="ECO:0007669"/>
    <property type="project" value="TreeGrafter"/>
</dbReference>
<keyword evidence="1" id="KW-0805">Transcription regulation</keyword>
<evidence type="ECO:0000313" key="6">
    <source>
        <dbReference type="Proteomes" id="UP000483286"/>
    </source>
</evidence>
<keyword evidence="6" id="KW-1185">Reference proteome</keyword>
<sequence>MGQPLSPDALDRHQQHLGARIRALRTARGWSQDTLAHQAGLNRSYPHKIEVGLIDLRYSTLLRLAAAFELSPAELLTFPPDEQAHSSTNVLD</sequence>
<dbReference type="GO" id="GO:0003677">
    <property type="term" value="F:DNA binding"/>
    <property type="evidence" value="ECO:0007669"/>
    <property type="project" value="UniProtKB-KW"/>
</dbReference>
<gene>
    <name evidence="5" type="ORF">GO986_17365</name>
</gene>
<comment type="caution">
    <text evidence="5">The sequence shown here is derived from an EMBL/GenBank/DDBJ whole genome shotgun (WGS) entry which is preliminary data.</text>
</comment>
<dbReference type="CDD" id="cd00093">
    <property type="entry name" value="HTH_XRE"/>
    <property type="match status" value="1"/>
</dbReference>
<evidence type="ECO:0000256" key="3">
    <source>
        <dbReference type="ARBA" id="ARBA00023163"/>
    </source>
</evidence>
<dbReference type="EMBL" id="WQLB01000029">
    <property type="protein sequence ID" value="MVN88512.1"/>
    <property type="molecule type" value="Genomic_DNA"/>
</dbReference>
<dbReference type="SMART" id="SM00530">
    <property type="entry name" value="HTH_XRE"/>
    <property type="match status" value="1"/>
</dbReference>
<dbReference type="PANTHER" id="PTHR46797:SF23">
    <property type="entry name" value="HTH-TYPE TRANSCRIPTIONAL REGULATOR SUTR"/>
    <property type="match status" value="1"/>
</dbReference>
<feature type="domain" description="HTH cro/C1-type" evidence="4">
    <location>
        <begin position="21"/>
        <end position="75"/>
    </location>
</feature>
<organism evidence="5 6">
    <name type="scientific">Deinococcus arboris</name>
    <dbReference type="NCBI Taxonomy" id="2682977"/>
    <lineage>
        <taxon>Bacteria</taxon>
        <taxon>Thermotogati</taxon>
        <taxon>Deinococcota</taxon>
        <taxon>Deinococci</taxon>
        <taxon>Deinococcales</taxon>
        <taxon>Deinococcaceae</taxon>
        <taxon>Deinococcus</taxon>
    </lineage>
</organism>
<name>A0A7C9HTG3_9DEIO</name>
<evidence type="ECO:0000259" key="4">
    <source>
        <dbReference type="PROSITE" id="PS50943"/>
    </source>
</evidence>
<dbReference type="PROSITE" id="PS50943">
    <property type="entry name" value="HTH_CROC1"/>
    <property type="match status" value="1"/>
</dbReference>
<evidence type="ECO:0000256" key="1">
    <source>
        <dbReference type="ARBA" id="ARBA00023015"/>
    </source>
</evidence>
<dbReference type="Proteomes" id="UP000483286">
    <property type="component" value="Unassembled WGS sequence"/>
</dbReference>
<dbReference type="PANTHER" id="PTHR46797">
    <property type="entry name" value="HTH-TYPE TRANSCRIPTIONAL REGULATOR"/>
    <property type="match status" value="1"/>
</dbReference>
<dbReference type="SUPFAM" id="SSF47413">
    <property type="entry name" value="lambda repressor-like DNA-binding domains"/>
    <property type="match status" value="1"/>
</dbReference>
<evidence type="ECO:0000313" key="5">
    <source>
        <dbReference type="EMBL" id="MVN88512.1"/>
    </source>
</evidence>
<dbReference type="InterPro" id="IPR050807">
    <property type="entry name" value="TransReg_Diox_bact_type"/>
</dbReference>
<keyword evidence="2" id="KW-0238">DNA-binding</keyword>
<evidence type="ECO:0000256" key="2">
    <source>
        <dbReference type="ARBA" id="ARBA00023125"/>
    </source>
</evidence>
<proteinExistence type="predicted"/>
<dbReference type="InterPro" id="IPR010982">
    <property type="entry name" value="Lambda_DNA-bd_dom_sf"/>
</dbReference>
<dbReference type="InterPro" id="IPR001387">
    <property type="entry name" value="Cro/C1-type_HTH"/>
</dbReference>
<keyword evidence="3" id="KW-0804">Transcription</keyword>
<accession>A0A7C9HTG3</accession>
<dbReference type="Pfam" id="PF13560">
    <property type="entry name" value="HTH_31"/>
    <property type="match status" value="1"/>
</dbReference>
<dbReference type="GO" id="GO:0005829">
    <property type="term" value="C:cytosol"/>
    <property type="evidence" value="ECO:0007669"/>
    <property type="project" value="TreeGrafter"/>
</dbReference>
<dbReference type="Gene3D" id="1.10.260.40">
    <property type="entry name" value="lambda repressor-like DNA-binding domains"/>
    <property type="match status" value="1"/>
</dbReference>
<dbReference type="AlphaFoldDB" id="A0A7C9HTG3"/>
<reference evidence="5 6" key="1">
    <citation type="submission" date="2019-12" db="EMBL/GenBank/DDBJ databases">
        <title>Deinococcus sp. HMF7620 Genome sequencing and assembly.</title>
        <authorList>
            <person name="Kang H."/>
            <person name="Kim H."/>
            <person name="Joh K."/>
        </authorList>
    </citation>
    <scope>NUCLEOTIDE SEQUENCE [LARGE SCALE GENOMIC DNA]</scope>
    <source>
        <strain evidence="5 6">HMF7620</strain>
    </source>
</reference>
<protein>
    <submittedName>
        <fullName evidence="5">Helix-turn-helix domain-containing protein</fullName>
    </submittedName>
</protein>
<dbReference type="RefSeq" id="WP_157460572.1">
    <property type="nucleotide sequence ID" value="NZ_WQLB01000029.1"/>
</dbReference>